<dbReference type="CDD" id="cd13641">
    <property type="entry name" value="PBP2_HisX_like"/>
    <property type="match status" value="1"/>
</dbReference>
<dbReference type="Proteomes" id="UP000191933">
    <property type="component" value="Unassembled WGS sequence"/>
</dbReference>
<dbReference type="GO" id="GO:0022857">
    <property type="term" value="F:transmembrane transporter activity"/>
    <property type="evidence" value="ECO:0007669"/>
    <property type="project" value="InterPro"/>
</dbReference>
<dbReference type="EMBL" id="FBVY01000037">
    <property type="protein sequence ID" value="CUW99752.1"/>
    <property type="molecule type" value="Genomic_DNA"/>
</dbReference>
<dbReference type="InterPro" id="IPR007210">
    <property type="entry name" value="ABC_Gly_betaine_transp_sub-bd"/>
</dbReference>
<dbReference type="GO" id="GO:0043190">
    <property type="term" value="C:ATP-binding cassette (ABC) transporter complex"/>
    <property type="evidence" value="ECO:0007669"/>
    <property type="project" value="InterPro"/>
</dbReference>
<reference evidence="2 3" key="1">
    <citation type="submission" date="2016-01" db="EMBL/GenBank/DDBJ databases">
        <authorList>
            <person name="Regsiter A."/>
            <person name="william w."/>
        </authorList>
    </citation>
    <scope>NUCLEOTIDE SEQUENCE [LARGE SCALE GENOMIC DNA]</scope>
    <source>
        <strain evidence="2 3">CFBP 5494</strain>
    </source>
</reference>
<comment type="caution">
    <text evidence="2">The sequence shown here is derived from an EMBL/GenBank/DDBJ whole genome shotgun (WGS) entry which is preliminary data.</text>
</comment>
<dbReference type="SUPFAM" id="SSF53850">
    <property type="entry name" value="Periplasmic binding protein-like II"/>
    <property type="match status" value="1"/>
</dbReference>
<keyword evidence="3" id="KW-1185">Reference proteome</keyword>
<organism evidence="2 3">
    <name type="scientific">Agrobacterium genomosp. 2 str. CFBP 5494</name>
    <dbReference type="NCBI Taxonomy" id="1183436"/>
    <lineage>
        <taxon>Bacteria</taxon>
        <taxon>Pseudomonadati</taxon>
        <taxon>Pseudomonadota</taxon>
        <taxon>Alphaproteobacteria</taxon>
        <taxon>Hyphomicrobiales</taxon>
        <taxon>Rhizobiaceae</taxon>
        <taxon>Rhizobium/Agrobacterium group</taxon>
        <taxon>Agrobacterium</taxon>
        <taxon>Agrobacterium tumefaciens complex</taxon>
    </lineage>
</organism>
<accession>A0A9W5B5S9</accession>
<protein>
    <submittedName>
        <fullName evidence="2">ABC transporter, substrate binding protein (Glycine betaine)</fullName>
    </submittedName>
</protein>
<feature type="domain" description="ABC-type glycine betaine transport system substrate-binding" evidence="1">
    <location>
        <begin position="114"/>
        <end position="397"/>
    </location>
</feature>
<dbReference type="AlphaFoldDB" id="A0A9W5B5S9"/>
<evidence type="ECO:0000313" key="3">
    <source>
        <dbReference type="Proteomes" id="UP000191933"/>
    </source>
</evidence>
<dbReference type="Pfam" id="PF04069">
    <property type="entry name" value="OpuAC"/>
    <property type="match status" value="1"/>
</dbReference>
<sequence length="418" mass="44755">MKKFPRLRNIVDAPLNNYMFQYLNSEIFANMALRSRLRPANGILNTPEIAANGMATKDLLSLNKGAGGRGAVSARVIATPRPEGTTMKILLGATILSAGFAFSGSAAYAADCGNVTIASMNWQSAEVAANLDKFILEKGYGCSAEIVTGDTVPTLTSMAEKGQPDIAPEAWVSLQPEIVKQGLEGGKVVAAAKILSDGAVQGWWIPKYVADANPDLKTIPDLFKHPELFPSPEDKSKGAVFNGPQGWGGTVVTAQLFKAFGGEKAGFTLVDTGSAAGLDGSIAKAYEAKQPWVGYYWAPTSLLGKYEMVKLGFGTEYDAAEWKRCTSVADCADPKPNAWPIDDVQTLVSKSFADRAGPAMDYLNKRAWTNATVNKLIAWMTDNQATGEDGAKQFLKENEALWKGWVSPEVAEKVKAAL</sequence>
<name>A0A9W5B5S9_9HYPH</name>
<dbReference type="Gene3D" id="3.10.105.10">
    <property type="entry name" value="Dipeptide-binding Protein, Domain 3"/>
    <property type="match status" value="1"/>
</dbReference>
<proteinExistence type="predicted"/>
<evidence type="ECO:0000259" key="1">
    <source>
        <dbReference type="Pfam" id="PF04069"/>
    </source>
</evidence>
<gene>
    <name evidence="2" type="ORF">AGR2A_Lc80018</name>
</gene>
<evidence type="ECO:0000313" key="2">
    <source>
        <dbReference type="EMBL" id="CUW99752.1"/>
    </source>
</evidence>
<dbReference type="Gene3D" id="3.40.190.100">
    <property type="entry name" value="Glycine betaine-binding periplasmic protein, domain 2"/>
    <property type="match status" value="1"/>
</dbReference>